<evidence type="ECO:0000313" key="4">
    <source>
        <dbReference type="Proteomes" id="UP001177003"/>
    </source>
</evidence>
<proteinExistence type="predicted"/>
<accession>A0AA35YYQ0</accession>
<feature type="compositionally biased region" description="Gly residues" evidence="1">
    <location>
        <begin position="45"/>
        <end position="60"/>
    </location>
</feature>
<sequence length="151" mass="15977">MGLNSHCTEKLQEEIREDLGEIRISANNDIGAVLQRLNKGKGNDGDGGCGGDGGKSGGVVGLRMEKERGGSETAGAGGGDRTREVPFGVFGNNGGDYGEAVVERLLGFKQDGATVTMQVAVRVVMLLMMVIVMVMFMVVLVLVMVKMEVKR</sequence>
<keyword evidence="2" id="KW-0472">Membrane</keyword>
<protein>
    <submittedName>
        <fullName evidence="3">Uncharacterized protein</fullName>
    </submittedName>
</protein>
<evidence type="ECO:0000313" key="3">
    <source>
        <dbReference type="EMBL" id="CAI9282469.1"/>
    </source>
</evidence>
<evidence type="ECO:0000256" key="2">
    <source>
        <dbReference type="SAM" id="Phobius"/>
    </source>
</evidence>
<keyword evidence="2" id="KW-0812">Transmembrane</keyword>
<keyword evidence="2" id="KW-1133">Transmembrane helix</keyword>
<feature type="region of interest" description="Disordered" evidence="1">
    <location>
        <begin position="41"/>
        <end position="61"/>
    </location>
</feature>
<feature type="transmembrane region" description="Helical" evidence="2">
    <location>
        <begin position="123"/>
        <end position="145"/>
    </location>
</feature>
<dbReference type="EMBL" id="OX465080">
    <property type="protein sequence ID" value="CAI9282469.1"/>
    <property type="molecule type" value="Genomic_DNA"/>
</dbReference>
<name>A0AA35YYQ0_LACSI</name>
<reference evidence="3" key="1">
    <citation type="submission" date="2023-04" db="EMBL/GenBank/DDBJ databases">
        <authorList>
            <person name="Vijverberg K."/>
            <person name="Xiong W."/>
            <person name="Schranz E."/>
        </authorList>
    </citation>
    <scope>NUCLEOTIDE SEQUENCE</scope>
</reference>
<dbReference type="AlphaFoldDB" id="A0AA35YYQ0"/>
<keyword evidence="4" id="KW-1185">Reference proteome</keyword>
<gene>
    <name evidence="3" type="ORF">LSALG_LOCUS22105</name>
</gene>
<organism evidence="3 4">
    <name type="scientific">Lactuca saligna</name>
    <name type="common">Willowleaf lettuce</name>
    <dbReference type="NCBI Taxonomy" id="75948"/>
    <lineage>
        <taxon>Eukaryota</taxon>
        <taxon>Viridiplantae</taxon>
        <taxon>Streptophyta</taxon>
        <taxon>Embryophyta</taxon>
        <taxon>Tracheophyta</taxon>
        <taxon>Spermatophyta</taxon>
        <taxon>Magnoliopsida</taxon>
        <taxon>eudicotyledons</taxon>
        <taxon>Gunneridae</taxon>
        <taxon>Pentapetalae</taxon>
        <taxon>asterids</taxon>
        <taxon>campanulids</taxon>
        <taxon>Asterales</taxon>
        <taxon>Asteraceae</taxon>
        <taxon>Cichorioideae</taxon>
        <taxon>Cichorieae</taxon>
        <taxon>Lactucinae</taxon>
        <taxon>Lactuca</taxon>
    </lineage>
</organism>
<evidence type="ECO:0000256" key="1">
    <source>
        <dbReference type="SAM" id="MobiDB-lite"/>
    </source>
</evidence>
<dbReference type="Proteomes" id="UP001177003">
    <property type="component" value="Chromosome 4"/>
</dbReference>